<evidence type="ECO:0000256" key="4">
    <source>
        <dbReference type="ARBA" id="ARBA00022618"/>
    </source>
</evidence>
<keyword evidence="6" id="KW-0498">Mitosis</keyword>
<gene>
    <name evidence="12" type="ORF">Bpfe_007677</name>
</gene>
<dbReference type="Proteomes" id="UP001233172">
    <property type="component" value="Unassembled WGS sequence"/>
</dbReference>
<keyword evidence="8" id="KW-0206">Cytoskeleton</keyword>
<dbReference type="InterPro" id="IPR032733">
    <property type="entry name" value="HAUS3_N"/>
</dbReference>
<feature type="coiled-coil region" evidence="10">
    <location>
        <begin position="412"/>
        <end position="439"/>
    </location>
</feature>
<evidence type="ECO:0000256" key="9">
    <source>
        <dbReference type="ARBA" id="ARBA00023306"/>
    </source>
</evidence>
<dbReference type="PANTHER" id="PTHR19378">
    <property type="entry name" value="GOLGIN- RELATED"/>
    <property type="match status" value="1"/>
</dbReference>
<dbReference type="PRINTS" id="PR02089">
    <property type="entry name" value="HAUSAUGMINL3"/>
</dbReference>
<evidence type="ECO:0000256" key="1">
    <source>
        <dbReference type="ARBA" id="ARBA00004186"/>
    </source>
</evidence>
<reference evidence="12" key="1">
    <citation type="journal article" date="2023" name="PLoS Negl. Trop. Dis.">
        <title>A genome sequence for Biomphalaria pfeifferi, the major vector snail for the human-infecting parasite Schistosoma mansoni.</title>
        <authorList>
            <person name="Bu L."/>
            <person name="Lu L."/>
            <person name="Laidemitt M.R."/>
            <person name="Zhang S.M."/>
            <person name="Mutuku M."/>
            <person name="Mkoji G."/>
            <person name="Steinauer M."/>
            <person name="Loker E.S."/>
        </authorList>
    </citation>
    <scope>NUCLEOTIDE SEQUENCE</scope>
    <source>
        <strain evidence="12">KasaAsao</strain>
    </source>
</reference>
<dbReference type="GO" id="GO:0070652">
    <property type="term" value="C:HAUS complex"/>
    <property type="evidence" value="ECO:0007669"/>
    <property type="project" value="InterPro"/>
</dbReference>
<accession>A0AAD8FFD3</accession>
<dbReference type="PANTHER" id="PTHR19378:SF0">
    <property type="entry name" value="HAUS AUGMIN-LIKE COMPLEX SUBUNIT 3"/>
    <property type="match status" value="1"/>
</dbReference>
<comment type="subcellular location">
    <subcellularLocation>
        <location evidence="1">Cytoplasm</location>
        <location evidence="1">Cytoskeleton</location>
        <location evidence="1">Spindle</location>
    </subcellularLocation>
</comment>
<evidence type="ECO:0000313" key="12">
    <source>
        <dbReference type="EMBL" id="KAK0062957.1"/>
    </source>
</evidence>
<evidence type="ECO:0000313" key="13">
    <source>
        <dbReference type="Proteomes" id="UP001233172"/>
    </source>
</evidence>
<dbReference type="GO" id="GO:0051225">
    <property type="term" value="P:spindle assembly"/>
    <property type="evidence" value="ECO:0007669"/>
    <property type="project" value="InterPro"/>
</dbReference>
<dbReference type="GO" id="GO:0051301">
    <property type="term" value="P:cell division"/>
    <property type="evidence" value="ECO:0007669"/>
    <property type="project" value="UniProtKB-KW"/>
</dbReference>
<keyword evidence="13" id="KW-1185">Reference proteome</keyword>
<dbReference type="GO" id="GO:0005815">
    <property type="term" value="C:microtubule organizing center"/>
    <property type="evidence" value="ECO:0007669"/>
    <property type="project" value="TreeGrafter"/>
</dbReference>
<dbReference type="GO" id="GO:0031023">
    <property type="term" value="P:microtubule organizing center organization"/>
    <property type="evidence" value="ECO:0007669"/>
    <property type="project" value="TreeGrafter"/>
</dbReference>
<evidence type="ECO:0000256" key="2">
    <source>
        <dbReference type="ARBA" id="ARBA00009645"/>
    </source>
</evidence>
<organism evidence="12 13">
    <name type="scientific">Biomphalaria pfeifferi</name>
    <name type="common">Bloodfluke planorb</name>
    <name type="synonym">Freshwater snail</name>
    <dbReference type="NCBI Taxonomy" id="112525"/>
    <lineage>
        <taxon>Eukaryota</taxon>
        <taxon>Metazoa</taxon>
        <taxon>Spiralia</taxon>
        <taxon>Lophotrochozoa</taxon>
        <taxon>Mollusca</taxon>
        <taxon>Gastropoda</taxon>
        <taxon>Heterobranchia</taxon>
        <taxon>Euthyneura</taxon>
        <taxon>Panpulmonata</taxon>
        <taxon>Hygrophila</taxon>
        <taxon>Lymnaeoidea</taxon>
        <taxon>Planorbidae</taxon>
        <taxon>Biomphalaria</taxon>
    </lineage>
</organism>
<keyword evidence="5" id="KW-0493">Microtubule</keyword>
<evidence type="ECO:0000256" key="5">
    <source>
        <dbReference type="ARBA" id="ARBA00022701"/>
    </source>
</evidence>
<evidence type="ECO:0000256" key="10">
    <source>
        <dbReference type="SAM" id="Coils"/>
    </source>
</evidence>
<comment type="caution">
    <text evidence="12">The sequence shown here is derived from an EMBL/GenBank/DDBJ whole genome shotgun (WGS) entry which is preliminary data.</text>
</comment>
<evidence type="ECO:0000256" key="7">
    <source>
        <dbReference type="ARBA" id="ARBA00023054"/>
    </source>
</evidence>
<evidence type="ECO:0000256" key="3">
    <source>
        <dbReference type="ARBA" id="ARBA00022490"/>
    </source>
</evidence>
<keyword evidence="4" id="KW-0132">Cell division</keyword>
<feature type="coiled-coil region" evidence="10">
    <location>
        <begin position="479"/>
        <end position="506"/>
    </location>
</feature>
<dbReference type="EMBL" id="JASAOG010000023">
    <property type="protein sequence ID" value="KAK0062957.1"/>
    <property type="molecule type" value="Genomic_DNA"/>
</dbReference>
<evidence type="ECO:0000256" key="6">
    <source>
        <dbReference type="ARBA" id="ARBA00022776"/>
    </source>
</evidence>
<sequence>MSAQSFIDTLKRIGYPKVVALDPNSFEWAFENETTLPFLKWICDNISEENVLSSEELRDYEVIQNNGITLKGAELEEALNLLVVEDEENSVKTVEEDEEHVKNSLLKAKAQKEILKARCNKLNLHQMALSNKISKMEVEERHLLKSFHQLKDKSSSQNQKIDEAVDKLMASICSLSDLYKQSTELTKKGEGQPADETVFLSQMDLKGFHEVERKYSQELTKLTKKLFFEGVADMTGERDASQYGLLDASFPEQANVSMEEKESFIENCQEFARLQKIFPKSECDRINALINARKALSAVNEARSILHQIKSGQFPMSPSEISRLQHNTEQTIENVKAEAVPYTTSLSNLLRELGGLQGTEILTGDYNLKLKRQDYFNRNQDKVIEHLLAQRGRNEFLAMLYEVETRCHNETYALLVASREMLEKNLQEWKQRMNDLEDPDLKAAKFKYSVVDARDTSSVRLYHLLSDTEEEEKILYLPKKKVLDAAVDLQEQLNNAKAISQAVDEKYLSKIVQLEHSIKNCETRLYAGSSTSSGMPYLSPVEVQSTMAALIAKFSTLVTEIDKVIEDVTAKKNVLKSNAHQRKERELFTLFHNNPKGLQDLMSALGDRIEGSRH</sequence>
<dbReference type="AlphaFoldDB" id="A0AAD8FFD3"/>
<dbReference type="GO" id="GO:0072686">
    <property type="term" value="C:mitotic spindle"/>
    <property type="evidence" value="ECO:0007669"/>
    <property type="project" value="TreeGrafter"/>
</dbReference>
<comment type="similarity">
    <text evidence="2">Belongs to the HAUS3 family.</text>
</comment>
<name>A0AAD8FFD3_BIOPF</name>
<proteinExistence type="inferred from homology"/>
<feature type="domain" description="HAUS augmin-like complex subunit 3 N-terminal" evidence="11">
    <location>
        <begin position="28"/>
        <end position="288"/>
    </location>
</feature>
<protein>
    <submittedName>
        <fullName evidence="12">HAUS augmin-like complex subunit 3</fullName>
    </submittedName>
</protein>
<evidence type="ECO:0000256" key="8">
    <source>
        <dbReference type="ARBA" id="ARBA00023212"/>
    </source>
</evidence>
<keyword evidence="3" id="KW-0963">Cytoplasm</keyword>
<keyword evidence="9" id="KW-0131">Cell cycle</keyword>
<keyword evidence="7 10" id="KW-0175">Coiled coil</keyword>
<evidence type="ECO:0000259" key="11">
    <source>
        <dbReference type="Pfam" id="PF14932"/>
    </source>
</evidence>
<dbReference type="Pfam" id="PF14932">
    <property type="entry name" value="HAUS-augmin3"/>
    <property type="match status" value="1"/>
</dbReference>
<reference evidence="12" key="2">
    <citation type="submission" date="2023-04" db="EMBL/GenBank/DDBJ databases">
        <authorList>
            <person name="Bu L."/>
            <person name="Lu L."/>
            <person name="Laidemitt M.R."/>
            <person name="Zhang S.M."/>
            <person name="Mutuku M."/>
            <person name="Mkoji G."/>
            <person name="Steinauer M."/>
            <person name="Loker E.S."/>
        </authorList>
    </citation>
    <scope>NUCLEOTIDE SEQUENCE</scope>
    <source>
        <strain evidence="12">KasaAsao</strain>
        <tissue evidence="12">Whole Snail</tissue>
    </source>
</reference>
<dbReference type="GO" id="GO:0005874">
    <property type="term" value="C:microtubule"/>
    <property type="evidence" value="ECO:0007669"/>
    <property type="project" value="UniProtKB-KW"/>
</dbReference>
<dbReference type="InterPro" id="IPR026206">
    <property type="entry name" value="HAUS3"/>
</dbReference>